<dbReference type="OrthoDB" id="529273at2759"/>
<sequence>MQPSRFGRRRLASSEMCPSFRSTILSCFRLLYFRVLASRIPSVLLGTSALLVTAFCTEIFQLSIPIGYPYSRERHLQDGASSSVGLQMPFEGSLAERAYKATSDAVHLSANASMDKDQGQKGPISPPYVWEEQRVCGAVPNEVDGSRITFKACKRHHPVRDQLGGNAPVNPRSALDPRNFQSRASKESSSGAGVPLCPVKPSAVCFSRVRGGRVCLRQDKVGLCVNDAGAEALSDGALTLPVTVAKCQRRTVDKVDNSCKQAGLAFIADDRLSMPDPLEESERLIPALLLSKLNIPAKFQDWPTGRPQVFWFKEPATVSVWTQGLLKALNISSRWRDTLHQGQESGVASEHAAKGEGLECDQGGTSEARNGIVHLQFLQVEGGATLAEKNESAGSPTFVTHENLHEGWDRGERVVNVSRSKEVVQAGVVRLDIAQGVFTTVEVGMEDRARAPSSRGDAESDTADFNSSHYNASSILDEGLKLYSNEAEAPLWNSKIEEKGLLENKGEGLLEETPFLNFLSAPGEGAPAVCFDDAVLLTSHTNGAIIPNNAANDWLRSQVLQYCGVKEELAPKVVKTAVILEPPGGQGSLINKAELARLLTDIVGLEVAQKRIEGTAFCDQVRAIASEDFLVVPHGPLNVNLIFAKPGAIVMEVFPYLYYTNFIGNYIHAARLTHLQVLGSGPPWSPLLWIYSWLGWDTCHSVRACRDHARRQNIHVDTREFETMLWQLVNDCVIVGEASPAKCRT</sequence>
<accession>A0A1Y1HMA7</accession>
<name>A0A1Y1HMA7_KLENI</name>
<protein>
    <recommendedName>
        <fullName evidence="4">Glycosyltransferase family 61 protein</fullName>
    </recommendedName>
</protein>
<dbReference type="InterPro" id="IPR007657">
    <property type="entry name" value="Glycosyltransferase_61"/>
</dbReference>
<dbReference type="PANTHER" id="PTHR20961:SF140">
    <property type="entry name" value="GLYCOSYLTRANSFERASE"/>
    <property type="match status" value="1"/>
</dbReference>
<evidence type="ECO:0008006" key="4">
    <source>
        <dbReference type="Google" id="ProtNLM"/>
    </source>
</evidence>
<organism evidence="2 3">
    <name type="scientific">Klebsormidium nitens</name>
    <name type="common">Green alga</name>
    <name type="synonym">Ulothrix nitens</name>
    <dbReference type="NCBI Taxonomy" id="105231"/>
    <lineage>
        <taxon>Eukaryota</taxon>
        <taxon>Viridiplantae</taxon>
        <taxon>Streptophyta</taxon>
        <taxon>Klebsormidiophyceae</taxon>
        <taxon>Klebsormidiales</taxon>
        <taxon>Klebsormidiaceae</taxon>
        <taxon>Klebsormidium</taxon>
    </lineage>
</organism>
<proteinExistence type="predicted"/>
<evidence type="ECO:0000313" key="3">
    <source>
        <dbReference type="Proteomes" id="UP000054558"/>
    </source>
</evidence>
<dbReference type="AlphaFoldDB" id="A0A1Y1HMA7"/>
<keyword evidence="3" id="KW-1185">Reference proteome</keyword>
<feature type="region of interest" description="Disordered" evidence="1">
    <location>
        <begin position="342"/>
        <end position="365"/>
    </location>
</feature>
<feature type="compositionally biased region" description="Polar residues" evidence="1">
    <location>
        <begin position="179"/>
        <end position="191"/>
    </location>
</feature>
<dbReference type="PANTHER" id="PTHR20961">
    <property type="entry name" value="GLYCOSYLTRANSFERASE"/>
    <property type="match status" value="1"/>
</dbReference>
<dbReference type="Proteomes" id="UP000054558">
    <property type="component" value="Unassembled WGS sequence"/>
</dbReference>
<reference evidence="2 3" key="1">
    <citation type="journal article" date="2014" name="Nat. Commun.">
        <title>Klebsormidium flaccidum genome reveals primary factors for plant terrestrial adaptation.</title>
        <authorList>
            <person name="Hori K."/>
            <person name="Maruyama F."/>
            <person name="Fujisawa T."/>
            <person name="Togashi T."/>
            <person name="Yamamoto N."/>
            <person name="Seo M."/>
            <person name="Sato S."/>
            <person name="Yamada T."/>
            <person name="Mori H."/>
            <person name="Tajima N."/>
            <person name="Moriyama T."/>
            <person name="Ikeuchi M."/>
            <person name="Watanabe M."/>
            <person name="Wada H."/>
            <person name="Kobayashi K."/>
            <person name="Saito M."/>
            <person name="Masuda T."/>
            <person name="Sasaki-Sekimoto Y."/>
            <person name="Mashiguchi K."/>
            <person name="Awai K."/>
            <person name="Shimojima M."/>
            <person name="Masuda S."/>
            <person name="Iwai M."/>
            <person name="Nobusawa T."/>
            <person name="Narise T."/>
            <person name="Kondo S."/>
            <person name="Saito H."/>
            <person name="Sato R."/>
            <person name="Murakawa M."/>
            <person name="Ihara Y."/>
            <person name="Oshima-Yamada Y."/>
            <person name="Ohtaka K."/>
            <person name="Satoh M."/>
            <person name="Sonobe K."/>
            <person name="Ishii M."/>
            <person name="Ohtani R."/>
            <person name="Kanamori-Sato M."/>
            <person name="Honoki R."/>
            <person name="Miyazaki D."/>
            <person name="Mochizuki H."/>
            <person name="Umetsu J."/>
            <person name="Higashi K."/>
            <person name="Shibata D."/>
            <person name="Kamiya Y."/>
            <person name="Sato N."/>
            <person name="Nakamura Y."/>
            <person name="Tabata S."/>
            <person name="Ida S."/>
            <person name="Kurokawa K."/>
            <person name="Ohta H."/>
        </authorList>
    </citation>
    <scope>NUCLEOTIDE SEQUENCE [LARGE SCALE GENOMIC DNA]</scope>
    <source>
        <strain evidence="2 3">NIES-2285</strain>
    </source>
</reference>
<dbReference type="EMBL" id="DF236952">
    <property type="protein sequence ID" value="GAQ77736.1"/>
    <property type="molecule type" value="Genomic_DNA"/>
</dbReference>
<gene>
    <name evidence="2" type="ORF">KFL_000030150</name>
</gene>
<dbReference type="GO" id="GO:0016757">
    <property type="term" value="F:glycosyltransferase activity"/>
    <property type="evidence" value="ECO:0007669"/>
    <property type="project" value="InterPro"/>
</dbReference>
<feature type="region of interest" description="Disordered" evidence="1">
    <location>
        <begin position="159"/>
        <end position="193"/>
    </location>
</feature>
<evidence type="ECO:0000256" key="1">
    <source>
        <dbReference type="SAM" id="MobiDB-lite"/>
    </source>
</evidence>
<feature type="region of interest" description="Disordered" evidence="1">
    <location>
        <begin position="448"/>
        <end position="468"/>
    </location>
</feature>
<evidence type="ECO:0000313" key="2">
    <source>
        <dbReference type="EMBL" id="GAQ77736.1"/>
    </source>
</evidence>